<organism evidence="4 5">
    <name type="scientific">Clostridium botulinum (strain 657 / Type Ba4)</name>
    <dbReference type="NCBI Taxonomy" id="515621"/>
    <lineage>
        <taxon>Bacteria</taxon>
        <taxon>Bacillati</taxon>
        <taxon>Bacillota</taxon>
        <taxon>Clostridia</taxon>
        <taxon>Eubacteriales</taxon>
        <taxon>Clostridiaceae</taxon>
        <taxon>Clostridium</taxon>
    </lineage>
</organism>
<reference evidence="5" key="2">
    <citation type="submission" date="2008-05" db="EMBL/GenBank/DDBJ databases">
        <title>Genome sequence of Clostridium botulinum Ba4 strain 657.</title>
        <authorList>
            <person name="Shrivastava S."/>
            <person name="Brown J.L."/>
            <person name="Bruce D."/>
            <person name="Detter C."/>
            <person name="Munk C."/>
            <person name="Smith L.A."/>
            <person name="Smith T.J."/>
            <person name="Sutton G."/>
            <person name="Brettin T.S."/>
        </authorList>
    </citation>
    <scope>NUCLEOTIDE SEQUENCE [LARGE SCALE GENOMIC DNA]</scope>
    <source>
        <strain evidence="5">657 / Type Ba4</strain>
    </source>
</reference>
<dbReference type="Proteomes" id="UP000002333">
    <property type="component" value="Chromosome"/>
</dbReference>
<evidence type="ECO:0000313" key="4">
    <source>
        <dbReference type="EMBL" id="ACQ54143.1"/>
    </source>
</evidence>
<dbReference type="Pfam" id="PF13205">
    <property type="entry name" value="Big_5"/>
    <property type="match status" value="1"/>
</dbReference>
<dbReference type="PANTHER" id="PTHR30032:SF8">
    <property type="entry name" value="GERMINATION-SPECIFIC N-ACETYLMURAMOYL-L-ALANINE AMIDASE"/>
    <property type="match status" value="1"/>
</dbReference>
<dbReference type="KEGG" id="cbi:CLJ_B0434"/>
<gene>
    <name evidence="4" type="ordered locus">CLJ_B0434</name>
</gene>
<dbReference type="EMBL" id="CP001083">
    <property type="protein sequence ID" value="ACQ54143.1"/>
    <property type="molecule type" value="Genomic_DNA"/>
</dbReference>
<reference evidence="4 5" key="1">
    <citation type="journal article" date="2007" name="PLoS ONE">
        <title>Analysis of the neurotoxin complex genes in Clostridium botulinum A1-A4 and B1 strains: BoNT/A3, /Ba4 and /B1 clusters are located within plasmids.</title>
        <authorList>
            <person name="Smith T.J."/>
            <person name="Hill K.K."/>
            <person name="Foley B.T."/>
            <person name="Detter J.C."/>
            <person name="Munk A.C."/>
            <person name="Bruce D.C."/>
            <person name="Doggett N.A."/>
            <person name="Smith L.A."/>
            <person name="Marks J.D."/>
            <person name="Xie G."/>
            <person name="Brettin T.S."/>
        </authorList>
    </citation>
    <scope>NUCLEOTIDE SEQUENCE [LARGE SCALE GENOMIC DNA]</scope>
    <source>
        <strain evidence="5">657 / Type Ba4</strain>
    </source>
</reference>
<feature type="signal peptide" evidence="2">
    <location>
        <begin position="1"/>
        <end position="29"/>
    </location>
</feature>
<evidence type="ECO:0000313" key="5">
    <source>
        <dbReference type="Proteomes" id="UP000002333"/>
    </source>
</evidence>
<dbReference type="PANTHER" id="PTHR30032">
    <property type="entry name" value="N-ACETYLMURAMOYL-L-ALANINE AMIDASE-RELATED"/>
    <property type="match status" value="1"/>
</dbReference>
<dbReference type="InterPro" id="IPR051922">
    <property type="entry name" value="Bact_Sporulation_Assoc"/>
</dbReference>
<name>A0A3F2ZZ15_CLOB6</name>
<protein>
    <submittedName>
        <fullName evidence="4">Surface protein</fullName>
    </submittedName>
</protein>
<sequence>MNKKGTRALASATVVGLVLATVATGNVKAAPGDVNKVQGNDRYETAANVAKANWKDGAKDVIIASGNGYADSLSASVLAKKLNAPIILTTAGELNSNAKSALQTLKPENVYVIGGNASVSQAVRDGLKKDYKVTELGGKTRFETNLAVANHLVDKLGVKADNVMVVNGQDGFSDALSAAPVAAAKEQVLLIVGRDASTADLAANFVKKHNSKVTVIGTEGVVPTAVYNKLGASERVNGGADRFDTNLKIMEHFKLNADNIYVANATDGQNGYADALVASALAGKSGAPLVLVDTKDAQGTKNAIKYIQDNKTDKTEVSTVGGSGVMPDEIVNEIETAVNPELSAAEKAVKAYEDAKIGTSEEIAAAKALKADAVKAVDNVKDAAKKSAFEARIEAKDKAIKDAEAKMEVSVESVEATNLHQVKVVFTSPVDADSAEDVTNYEIGGKKLTKDKGEDTDAIGVLQDDDKTVILTLADEQEQHDEVTVKVKKGVLSEDKTKNIKEYEKDVVFKDLDEPKVSKVSVKGNNKIVVEFSEAVLVNKVEGKDVDAKKEDAAKKLADKFELNGQSIQSLGYDKDHSEVKDTLIYGDKAYVNKVEFYFSSALDSGKNELKVLDGKKGDILYDAANFIVKEAKFDINVDKVTSSPKIKSVKGGTDGKIYIDFDRAMDTKTAEKIGNYLLNNGTGTLAGKAELKENDTQVKITLDNSSLIKTGSNTIEITDKVKDAYGNKVDKDTRLSFVAEKDEEKPEVVLVEAIDAETIRVRFNEDVKYKHAINKSNYELRDSDGIRIDGDIKDIVAANGTEDDTDVYDIKMDKSKNLTGDKYTLKIKNIADTSDNVMDDYETEFKGEDDEAPTVKGVAQNGKKVIVRFSEKMDRTSLRKTENYRYIDSDDNDKVKELPSKTTITVASDDKTVTIEFPDSYENKVGGLIVKSDVKDVAGNKMDADHKADGFKPLDAVQVKENSMKVSRADDDVEVELVFDAAVDKVYKENFKFGKANKETIIADSVRINGDKVTFKFNDGANAKAIKACGSSLVVKTDTTGSDKPAAEDKSGKEIKIEDPVQVYDNLIAPELDADEKDGYVGNTAWKVGVEGDKATITIAFDTQIANLKDAYLDDFKFMADNTGDELEVNKVEVEDGNTLKYTFDEDINKLKDVKVITVKADKDNIDVRTEKDLAKNDQKYKPTNDDINGWKLKTGTAINDALKAKAETDLTKAIEEANAKKAGVEKSADGKDIEKTGKWVTEAEMTTFETAIKSATDAKESKDATAKSLNDAKTALDKAVEEFNKAIKDGTKEAAVNDTDSTLKTFAIAGEDVLALSNIDTTGAEKNFADFTGDKVKGIAVKANSDKAKSVVVKVNNVVVDEADLATKVLAENDVITVVVTAEDSTKTTTYTVTVVK</sequence>
<keyword evidence="1 2" id="KW-0732">Signal</keyword>
<accession>A0A3F2ZZ15</accession>
<dbReference type="InterPro" id="IPR032812">
    <property type="entry name" value="SbsA_Ig"/>
</dbReference>
<dbReference type="Gene3D" id="2.60.40.1220">
    <property type="match status" value="4"/>
</dbReference>
<evidence type="ECO:0000259" key="3">
    <source>
        <dbReference type="Pfam" id="PF13205"/>
    </source>
</evidence>
<dbReference type="RefSeq" id="WP_003359586.1">
    <property type="nucleotide sequence ID" value="NC_012658.1"/>
</dbReference>
<evidence type="ECO:0000256" key="1">
    <source>
        <dbReference type="ARBA" id="ARBA00022729"/>
    </source>
</evidence>
<proteinExistence type="predicted"/>
<feature type="chain" id="PRO_5017761550" evidence="2">
    <location>
        <begin position="30"/>
        <end position="1399"/>
    </location>
</feature>
<evidence type="ECO:0000256" key="2">
    <source>
        <dbReference type="SAM" id="SignalP"/>
    </source>
</evidence>
<dbReference type="InterPro" id="IPR014755">
    <property type="entry name" value="Cu-Rt/internalin_Ig-like"/>
</dbReference>
<dbReference type="Pfam" id="PF04122">
    <property type="entry name" value="CW_binding_2"/>
    <property type="match status" value="3"/>
</dbReference>
<feature type="domain" description="SbsA Ig-like" evidence="3">
    <location>
        <begin position="642"/>
        <end position="738"/>
    </location>
</feature>
<dbReference type="Gene3D" id="1.20.1270.90">
    <property type="entry name" value="AF1782-like"/>
    <property type="match status" value="1"/>
</dbReference>
<dbReference type="Gene3D" id="3.40.50.12090">
    <property type="match status" value="2"/>
</dbReference>
<dbReference type="InterPro" id="IPR007253">
    <property type="entry name" value="Cell_wall-bd_2"/>
</dbReference>